<evidence type="ECO:0000313" key="3">
    <source>
        <dbReference type="Proteomes" id="UP001187859"/>
    </source>
</evidence>
<organism evidence="2 3">
    <name type="scientific">Shewanella xiamenensis</name>
    <dbReference type="NCBI Taxonomy" id="332186"/>
    <lineage>
        <taxon>Bacteria</taxon>
        <taxon>Pseudomonadati</taxon>
        <taxon>Pseudomonadota</taxon>
        <taxon>Gammaproteobacteria</taxon>
        <taxon>Alteromonadales</taxon>
        <taxon>Shewanellaceae</taxon>
        <taxon>Shewanella</taxon>
    </lineage>
</organism>
<dbReference type="NCBIfam" id="NF041518">
    <property type="entry name" value="choice_anch_Q"/>
    <property type="match status" value="1"/>
</dbReference>
<accession>A0AAE4PXN2</accession>
<dbReference type="EMBL" id="JASGOQ010000001">
    <property type="protein sequence ID" value="MDV5388984.1"/>
    <property type="molecule type" value="Genomic_DNA"/>
</dbReference>
<dbReference type="RefSeq" id="WP_317519394.1">
    <property type="nucleotide sequence ID" value="NZ_JASGOQ010000001.1"/>
</dbReference>
<dbReference type="AlphaFoldDB" id="A0AAE4PXN2"/>
<feature type="chain" id="PRO_5041942035" evidence="1">
    <location>
        <begin position="18"/>
        <end position="951"/>
    </location>
</feature>
<proteinExistence type="predicted"/>
<dbReference type="InterPro" id="IPR011050">
    <property type="entry name" value="Pectin_lyase_fold/virulence"/>
</dbReference>
<feature type="signal peptide" evidence="1">
    <location>
        <begin position="1"/>
        <end position="17"/>
    </location>
</feature>
<evidence type="ECO:0000256" key="1">
    <source>
        <dbReference type="SAM" id="SignalP"/>
    </source>
</evidence>
<name>A0AAE4PXN2_9GAMM</name>
<reference evidence="2" key="1">
    <citation type="submission" date="2023-05" db="EMBL/GenBank/DDBJ databases">
        <title>Colonisation of extended spectrum b-lactamase- and carbapenemase-producing bacteria on hospital surfaces from low- and middle-income countries.</title>
        <authorList>
            <person name="Nieto-Rosado M."/>
            <person name="Sands K."/>
            <person name="Iregbu K."/>
            <person name="Zahra R."/>
            <person name="Mazarati J.B."/>
            <person name="Mehtar S."/>
            <person name="Barnards-Group B."/>
            <person name="Walsh T.R."/>
        </authorList>
    </citation>
    <scope>NUCLEOTIDE SEQUENCE</scope>
    <source>
        <strain evidence="2">PP-E493</strain>
    </source>
</reference>
<comment type="caution">
    <text evidence="2">The sequence shown here is derived from an EMBL/GenBank/DDBJ whole genome shotgun (WGS) entry which is preliminary data.</text>
</comment>
<sequence>MKYALVPLLCLCLSACGGGGGDSSAETPTPPPVTKDPLSKFINIKDQYAGIESAAPLNTETLGQVYKYIFTLIPELLPDYNDQSGELGSTCSGGGTIKISNGSSDKEKNIAFTNCVEDGMTTNGKATVRANRFSTDGILIDSTVIFEDVDVKGTLGHSLLAGTAQYVEQDLTCAKTEATYNLMFSDVNNKKQILFSNFKFIRTGNEMVLCGNDGFRIQGRVFDSSLGFWDVQTNELFKLNTMVHAYEESGEFVVRGSNSSQATFSVEFYKELRGNIISNYTYYKIMLHSGMVNKEYAFLKEYYKPSILTSFEDADNDGITNGWELAFGLNPTSALDATQDLDGDGFTNLQEFLSFGHPNDKKILPKIADLGVTLSHETQGYSKKIIVKAEVESDVKSTDSGTVLTTYSTSLPVYFDSDSYAHSNFCTLTDNRLELTCKWDNISPGYKAVQEIYLNADTANGAEIKSVITAKIQHLGHDEDLSNNQATIDVARHAADVSYRLWIDNRQEYMMELVGTSQKLAFTIHQQESKFGGFDPVTGNKIRLDIPENITLLSAECVNSHEKYSCLVGNEIVFKDYQWAYSFTLDIRGDSQGEGKLVFNSLSSITGDKVLSSIPFPIVVGQSTEALQKQIDMAADGEKVNVPAGIYIGDLDLSKKQTLLEAESKGAKLYSSETSFWQPSLIIDKNSSVNGFTLANHYIKVEGSGGAITRNLFDGTPNNLMSVSILNSGEMLFEQNILIGKALDNGYVSSNLDDDYHCPRIESGNYAVAQNTKTRLVNNIYFGNLLDAPDLYFGCQFINASMSSELEIYNNTFLGLESVVKLIYYGLDEPYYKMSIDNNIVSKSRYLIDNASYASTLYKFASGSSINLSNNIVNDVRGLYIDMQDQQVEVNTFFADPLLDNNGYPFSNSPVIDAGVPLNVDVDLYGVARPIDGDNNGTKVIDIGAIEFRLN</sequence>
<evidence type="ECO:0000313" key="2">
    <source>
        <dbReference type="EMBL" id="MDV5388984.1"/>
    </source>
</evidence>
<dbReference type="InterPro" id="IPR059226">
    <property type="entry name" value="Choice_anch_Q_dom"/>
</dbReference>
<protein>
    <submittedName>
        <fullName evidence="2">Choice-of-anchor Q domain-containing protein</fullName>
    </submittedName>
</protein>
<keyword evidence="1" id="KW-0732">Signal</keyword>
<dbReference type="Proteomes" id="UP001187859">
    <property type="component" value="Unassembled WGS sequence"/>
</dbReference>
<gene>
    <name evidence="2" type="ORF">QM089_01560</name>
</gene>
<dbReference type="SUPFAM" id="SSF51126">
    <property type="entry name" value="Pectin lyase-like"/>
    <property type="match status" value="1"/>
</dbReference>